<keyword evidence="5 13" id="KW-0349">Heme</keyword>
<keyword evidence="6" id="KW-0812">Transmembrane</keyword>
<evidence type="ECO:0000256" key="9">
    <source>
        <dbReference type="ARBA" id="ARBA00023002"/>
    </source>
</evidence>
<comment type="subcellular location">
    <subcellularLocation>
        <location evidence="2">Membrane</location>
    </subcellularLocation>
</comment>
<comment type="similarity">
    <text evidence="4">Belongs to the cytochrome P450 family.</text>
</comment>
<comment type="pathway">
    <text evidence="3">Secondary metabolite biosynthesis; terpenoid biosynthesis.</text>
</comment>
<dbReference type="EMBL" id="KN880928">
    <property type="protein sequence ID" value="KIY61508.1"/>
    <property type="molecule type" value="Genomic_DNA"/>
</dbReference>
<name>A0A0D7AT15_9AGAR</name>
<feature type="binding site" description="axial binding residue" evidence="13">
    <location>
        <position position="472"/>
    </location>
    <ligand>
        <name>heme</name>
        <dbReference type="ChEBI" id="CHEBI:30413"/>
    </ligand>
    <ligandPart>
        <name>Fe</name>
        <dbReference type="ChEBI" id="CHEBI:18248"/>
    </ligandPart>
</feature>
<organism evidence="14 15">
    <name type="scientific">Cylindrobasidium torrendii FP15055 ss-10</name>
    <dbReference type="NCBI Taxonomy" id="1314674"/>
    <lineage>
        <taxon>Eukaryota</taxon>
        <taxon>Fungi</taxon>
        <taxon>Dikarya</taxon>
        <taxon>Basidiomycota</taxon>
        <taxon>Agaricomycotina</taxon>
        <taxon>Agaricomycetes</taxon>
        <taxon>Agaricomycetidae</taxon>
        <taxon>Agaricales</taxon>
        <taxon>Marasmiineae</taxon>
        <taxon>Physalacriaceae</taxon>
        <taxon>Cylindrobasidium</taxon>
    </lineage>
</organism>
<evidence type="ECO:0000256" key="11">
    <source>
        <dbReference type="ARBA" id="ARBA00023033"/>
    </source>
</evidence>
<dbReference type="InterPro" id="IPR002403">
    <property type="entry name" value="Cyt_P450_E_grp-IV"/>
</dbReference>
<dbReference type="Gene3D" id="1.10.630.10">
    <property type="entry name" value="Cytochrome P450"/>
    <property type="match status" value="1"/>
</dbReference>
<keyword evidence="12" id="KW-0472">Membrane</keyword>
<dbReference type="PRINTS" id="PR00385">
    <property type="entry name" value="P450"/>
</dbReference>
<keyword evidence="11" id="KW-0503">Monooxygenase</keyword>
<gene>
    <name evidence="14" type="ORF">CYLTODRAFT_427504</name>
</gene>
<dbReference type="STRING" id="1314674.A0A0D7AT15"/>
<keyword evidence="15" id="KW-1185">Reference proteome</keyword>
<dbReference type="Pfam" id="PF00067">
    <property type="entry name" value="p450"/>
    <property type="match status" value="1"/>
</dbReference>
<keyword evidence="9" id="KW-0560">Oxidoreductase</keyword>
<accession>A0A0D7AT15</accession>
<evidence type="ECO:0000256" key="13">
    <source>
        <dbReference type="PIRSR" id="PIRSR602403-1"/>
    </source>
</evidence>
<proteinExistence type="inferred from homology"/>
<evidence type="ECO:0000256" key="7">
    <source>
        <dbReference type="ARBA" id="ARBA00022723"/>
    </source>
</evidence>
<dbReference type="OrthoDB" id="1470350at2759"/>
<dbReference type="InterPro" id="IPR001128">
    <property type="entry name" value="Cyt_P450"/>
</dbReference>
<evidence type="ECO:0000256" key="3">
    <source>
        <dbReference type="ARBA" id="ARBA00004721"/>
    </source>
</evidence>
<dbReference type="PANTHER" id="PTHR24305:SF166">
    <property type="entry name" value="CYTOCHROME P450 12A4, MITOCHONDRIAL-RELATED"/>
    <property type="match status" value="1"/>
</dbReference>
<dbReference type="InterPro" id="IPR036396">
    <property type="entry name" value="Cyt_P450_sf"/>
</dbReference>
<dbReference type="Proteomes" id="UP000054007">
    <property type="component" value="Unassembled WGS sequence"/>
</dbReference>
<evidence type="ECO:0000256" key="5">
    <source>
        <dbReference type="ARBA" id="ARBA00022617"/>
    </source>
</evidence>
<evidence type="ECO:0000256" key="2">
    <source>
        <dbReference type="ARBA" id="ARBA00004370"/>
    </source>
</evidence>
<keyword evidence="8" id="KW-1133">Transmembrane helix</keyword>
<evidence type="ECO:0000256" key="8">
    <source>
        <dbReference type="ARBA" id="ARBA00022989"/>
    </source>
</evidence>
<dbReference type="GO" id="GO:0016020">
    <property type="term" value="C:membrane"/>
    <property type="evidence" value="ECO:0007669"/>
    <property type="project" value="UniProtKB-SubCell"/>
</dbReference>
<dbReference type="GO" id="GO:0020037">
    <property type="term" value="F:heme binding"/>
    <property type="evidence" value="ECO:0007669"/>
    <property type="project" value="InterPro"/>
</dbReference>
<keyword evidence="10 13" id="KW-0408">Iron</keyword>
<evidence type="ECO:0000313" key="15">
    <source>
        <dbReference type="Proteomes" id="UP000054007"/>
    </source>
</evidence>
<dbReference type="PRINTS" id="PR00465">
    <property type="entry name" value="EP450IV"/>
</dbReference>
<dbReference type="CDD" id="cd11069">
    <property type="entry name" value="CYP_FUM15-like"/>
    <property type="match status" value="1"/>
</dbReference>
<keyword evidence="7 13" id="KW-0479">Metal-binding</keyword>
<protein>
    <submittedName>
        <fullName evidence="14">Cytochrome P450</fullName>
    </submittedName>
</protein>
<evidence type="ECO:0000256" key="4">
    <source>
        <dbReference type="ARBA" id="ARBA00010617"/>
    </source>
</evidence>
<dbReference type="GO" id="GO:0016705">
    <property type="term" value="F:oxidoreductase activity, acting on paired donors, with incorporation or reduction of molecular oxygen"/>
    <property type="evidence" value="ECO:0007669"/>
    <property type="project" value="InterPro"/>
</dbReference>
<evidence type="ECO:0000256" key="1">
    <source>
        <dbReference type="ARBA" id="ARBA00001971"/>
    </source>
</evidence>
<evidence type="ECO:0000256" key="10">
    <source>
        <dbReference type="ARBA" id="ARBA00023004"/>
    </source>
</evidence>
<evidence type="ECO:0000313" key="14">
    <source>
        <dbReference type="EMBL" id="KIY61508.1"/>
    </source>
</evidence>
<dbReference type="AlphaFoldDB" id="A0A0D7AT15"/>
<dbReference type="PANTHER" id="PTHR24305">
    <property type="entry name" value="CYTOCHROME P450"/>
    <property type="match status" value="1"/>
</dbReference>
<dbReference type="InterPro" id="IPR050121">
    <property type="entry name" value="Cytochrome_P450_monoxygenase"/>
</dbReference>
<dbReference type="SUPFAM" id="SSF48264">
    <property type="entry name" value="Cytochrome P450"/>
    <property type="match status" value="1"/>
</dbReference>
<sequence>MHILAQLLLIPLAYGFFKLGRFLIRIWRSPLHNLPGPKSSSWLFGNLSEVFKADNAVMHEKWVSQFGKTLKYYIFLGAPRLLVADTKAVNHILMNAYEYPKPEINRVGLGRILGPGILVVEGNQHRLQRKIMNPAFALSNIREMLPIFFEKSVLLRDLWMTEIAQSQESIDVQSWLGKLTLDIIGIAGFGYHFDALNPSKKPNELNEAFNKIFSSTTSGASLLSNPLRLLKIFIPALRVFKSQEDRDVDAARATMDRIGLKLVNDAKAFWQASGDNTGFQAKDLLSLLIKANMDKDVPESQRLSDFDVLAQVPAFLTAGHETTSTSVTWALYALSQNKEAQSKLREELLTVQSEVPDLDELNSLTYLDYVVRETLRLHSPVPATIRQAAKDDVIPLNEPYVDSHGNTQDTVPVSKGDSIFVSITLMHRDKSVWGEDSFEFRPERWEELPDSVRSIPGLYSNILTFLNGPRSCIGYRFALAEMKAILFTIVRSFEFELAVPAEDIGNKSMIVQRPFLKSDPKAGSKMPLNIRLYQG</sequence>
<comment type="cofactor">
    <cofactor evidence="1 13">
        <name>heme</name>
        <dbReference type="ChEBI" id="CHEBI:30413"/>
    </cofactor>
</comment>
<evidence type="ECO:0000256" key="6">
    <source>
        <dbReference type="ARBA" id="ARBA00022692"/>
    </source>
</evidence>
<dbReference type="GO" id="GO:0004497">
    <property type="term" value="F:monooxygenase activity"/>
    <property type="evidence" value="ECO:0007669"/>
    <property type="project" value="UniProtKB-KW"/>
</dbReference>
<evidence type="ECO:0000256" key="12">
    <source>
        <dbReference type="ARBA" id="ARBA00023136"/>
    </source>
</evidence>
<reference evidence="14 15" key="1">
    <citation type="journal article" date="2015" name="Fungal Genet. Biol.">
        <title>Evolution of novel wood decay mechanisms in Agaricales revealed by the genome sequences of Fistulina hepatica and Cylindrobasidium torrendii.</title>
        <authorList>
            <person name="Floudas D."/>
            <person name="Held B.W."/>
            <person name="Riley R."/>
            <person name="Nagy L.G."/>
            <person name="Koehler G."/>
            <person name="Ransdell A.S."/>
            <person name="Younus H."/>
            <person name="Chow J."/>
            <person name="Chiniquy J."/>
            <person name="Lipzen A."/>
            <person name="Tritt A."/>
            <person name="Sun H."/>
            <person name="Haridas S."/>
            <person name="LaButti K."/>
            <person name="Ohm R.A."/>
            <person name="Kues U."/>
            <person name="Blanchette R.A."/>
            <person name="Grigoriev I.V."/>
            <person name="Minto R.E."/>
            <person name="Hibbett D.S."/>
        </authorList>
    </citation>
    <scope>NUCLEOTIDE SEQUENCE [LARGE SCALE GENOMIC DNA]</scope>
    <source>
        <strain evidence="14 15">FP15055 ss-10</strain>
    </source>
</reference>
<dbReference type="GO" id="GO:0005506">
    <property type="term" value="F:iron ion binding"/>
    <property type="evidence" value="ECO:0007669"/>
    <property type="project" value="InterPro"/>
</dbReference>